<dbReference type="Gene3D" id="3.20.20.70">
    <property type="entry name" value="Aldolase class I"/>
    <property type="match status" value="1"/>
</dbReference>
<evidence type="ECO:0000256" key="1">
    <source>
        <dbReference type="ARBA" id="ARBA00000441"/>
    </source>
</evidence>
<gene>
    <name evidence="9" type="ORF">A3C87_01205</name>
</gene>
<dbReference type="Proteomes" id="UP000176511">
    <property type="component" value="Unassembled WGS sequence"/>
</dbReference>
<dbReference type="GO" id="GO:0004332">
    <property type="term" value="F:fructose-bisphosphate aldolase activity"/>
    <property type="evidence" value="ECO:0007669"/>
    <property type="project" value="UniProtKB-EC"/>
</dbReference>
<dbReference type="EC" id="4.1.2.13" evidence="4"/>
<dbReference type="SUPFAM" id="SSF51569">
    <property type="entry name" value="Aldolase"/>
    <property type="match status" value="1"/>
</dbReference>
<evidence type="ECO:0000256" key="6">
    <source>
        <dbReference type="ARBA" id="ARBA00023239"/>
    </source>
</evidence>
<comment type="catalytic activity">
    <reaction evidence="1">
        <text>beta-D-fructose 1,6-bisphosphate = D-glyceraldehyde 3-phosphate + dihydroxyacetone phosphate</text>
        <dbReference type="Rhea" id="RHEA:14729"/>
        <dbReference type="ChEBI" id="CHEBI:32966"/>
        <dbReference type="ChEBI" id="CHEBI:57642"/>
        <dbReference type="ChEBI" id="CHEBI:59776"/>
        <dbReference type="EC" id="4.1.2.13"/>
    </reaction>
</comment>
<comment type="caution">
    <text evidence="9">The sequence shown here is derived from an EMBL/GenBank/DDBJ whole genome shotgun (WGS) entry which is preliminary data.</text>
</comment>
<comment type="pathway">
    <text evidence="2">Carbohydrate degradation; glycolysis; D-glyceraldehyde 3-phosphate and glycerone phosphate from D-glucose: step 4/4.</text>
</comment>
<name>A0A1F6DL77_9BACT</name>
<dbReference type="PANTHER" id="PTHR11627">
    <property type="entry name" value="FRUCTOSE-BISPHOSPHATE ALDOLASE"/>
    <property type="match status" value="1"/>
</dbReference>
<organism evidence="9 10">
    <name type="scientific">Candidatus Kaiserbacteria bacterium RIFCSPHIGHO2_02_FULL_49_34</name>
    <dbReference type="NCBI Taxonomy" id="1798491"/>
    <lineage>
        <taxon>Bacteria</taxon>
        <taxon>Candidatus Kaiseribacteriota</taxon>
    </lineage>
</organism>
<dbReference type="InterPro" id="IPR000741">
    <property type="entry name" value="FBA_I"/>
</dbReference>
<proteinExistence type="inferred from homology"/>
<dbReference type="AlphaFoldDB" id="A0A1F6DL77"/>
<evidence type="ECO:0000256" key="8">
    <source>
        <dbReference type="ARBA" id="ARBA00072515"/>
    </source>
</evidence>
<evidence type="ECO:0000313" key="10">
    <source>
        <dbReference type="Proteomes" id="UP000176511"/>
    </source>
</evidence>
<dbReference type="STRING" id="1798491.A3C87_01205"/>
<keyword evidence="5" id="KW-0324">Glycolysis</keyword>
<comment type="similarity">
    <text evidence="3">Belongs to the class I fructose-bisphosphate aldolase family.</text>
</comment>
<evidence type="ECO:0000256" key="5">
    <source>
        <dbReference type="ARBA" id="ARBA00023152"/>
    </source>
</evidence>
<sequence length="336" mass="37077">MEKNEELYRIVDALMQEGKGLLAADESDGTAAKRLELAKLPNTQENRRAWREIMLTTPNLEEFISGVIFFDSTIRDTASLGMPFADLVAARGIVPGIKVDKGLVLVENFGEETVTEGLDSLATRLREYHDLGARFAKWRAAFTVTPAPSDEVIMLNAMMMARYAALCQAAGIVPIVEPEVLYDGEHTIEAAQEVTEKVLVWTCDVLERYHVDLKACILKTSMVLAGKKHERSSPADVADATVRTLHIAVPHTMGGIVFLSGGQEAKQATQNMHAIAKLGTQPWRISTSYSRALEEPMLKVWAGKEENIEDAQNVLAHRAHMNGLAQKGMYDESKDI</sequence>
<dbReference type="FunFam" id="3.20.20.70:FF:000140">
    <property type="entry name" value="Fructose-bisphosphate aldolase"/>
    <property type="match status" value="1"/>
</dbReference>
<evidence type="ECO:0000256" key="7">
    <source>
        <dbReference type="ARBA" id="ARBA00029799"/>
    </source>
</evidence>
<evidence type="ECO:0000313" key="9">
    <source>
        <dbReference type="EMBL" id="OGG62191.1"/>
    </source>
</evidence>
<dbReference type="NCBIfam" id="NF033379">
    <property type="entry name" value="FrucBisAld_I"/>
    <property type="match status" value="1"/>
</dbReference>
<dbReference type="UniPathway" id="UPA00109">
    <property type="reaction ID" value="UER00183"/>
</dbReference>
<dbReference type="InterPro" id="IPR013785">
    <property type="entry name" value="Aldolase_TIM"/>
</dbReference>
<accession>A0A1F6DL77</accession>
<evidence type="ECO:0000256" key="2">
    <source>
        <dbReference type="ARBA" id="ARBA00004714"/>
    </source>
</evidence>
<dbReference type="GO" id="GO:0006096">
    <property type="term" value="P:glycolytic process"/>
    <property type="evidence" value="ECO:0007669"/>
    <property type="project" value="UniProtKB-UniPathway"/>
</dbReference>
<keyword evidence="6" id="KW-0456">Lyase</keyword>
<protein>
    <recommendedName>
        <fullName evidence="8">Probable fructose-bisphosphate aldolase class 1</fullName>
        <ecNumber evidence="4">4.1.2.13</ecNumber>
    </recommendedName>
    <alternativeName>
        <fullName evidence="7">Fructose-bisphosphate aldolase class I</fullName>
    </alternativeName>
</protein>
<dbReference type="EMBL" id="MFLE01000009">
    <property type="protein sequence ID" value="OGG62191.1"/>
    <property type="molecule type" value="Genomic_DNA"/>
</dbReference>
<evidence type="ECO:0000256" key="4">
    <source>
        <dbReference type="ARBA" id="ARBA00013068"/>
    </source>
</evidence>
<reference evidence="9 10" key="1">
    <citation type="journal article" date="2016" name="Nat. Commun.">
        <title>Thousands of microbial genomes shed light on interconnected biogeochemical processes in an aquifer system.</title>
        <authorList>
            <person name="Anantharaman K."/>
            <person name="Brown C.T."/>
            <person name="Hug L.A."/>
            <person name="Sharon I."/>
            <person name="Castelle C.J."/>
            <person name="Probst A.J."/>
            <person name="Thomas B.C."/>
            <person name="Singh A."/>
            <person name="Wilkins M.J."/>
            <person name="Karaoz U."/>
            <person name="Brodie E.L."/>
            <person name="Williams K.H."/>
            <person name="Hubbard S.S."/>
            <person name="Banfield J.F."/>
        </authorList>
    </citation>
    <scope>NUCLEOTIDE SEQUENCE [LARGE SCALE GENOMIC DNA]</scope>
</reference>
<evidence type="ECO:0000256" key="3">
    <source>
        <dbReference type="ARBA" id="ARBA00010387"/>
    </source>
</evidence>
<dbReference type="Pfam" id="PF00274">
    <property type="entry name" value="Glycolytic"/>
    <property type="match status" value="1"/>
</dbReference>